<dbReference type="PANTHER" id="PTHR30055:SF238">
    <property type="entry name" value="MYCOFACTOCIN BIOSYNTHESIS TRANSCRIPTIONAL REGULATOR MFTR-RELATED"/>
    <property type="match status" value="1"/>
</dbReference>
<dbReference type="PANTHER" id="PTHR30055">
    <property type="entry name" value="HTH-TYPE TRANSCRIPTIONAL REGULATOR RUTR"/>
    <property type="match status" value="1"/>
</dbReference>
<dbReference type="InterPro" id="IPR009057">
    <property type="entry name" value="Homeodomain-like_sf"/>
</dbReference>
<feature type="domain" description="HTH tetR-type" evidence="5">
    <location>
        <begin position="60"/>
        <end position="120"/>
    </location>
</feature>
<protein>
    <submittedName>
        <fullName evidence="6">TetR family transcriptional regulator</fullName>
    </submittedName>
</protein>
<gene>
    <name evidence="6" type="ORF">FJ657_16720</name>
</gene>
<evidence type="ECO:0000256" key="4">
    <source>
        <dbReference type="PROSITE-ProRule" id="PRU00335"/>
    </source>
</evidence>
<dbReference type="GO" id="GO:0003700">
    <property type="term" value="F:DNA-binding transcription factor activity"/>
    <property type="evidence" value="ECO:0007669"/>
    <property type="project" value="TreeGrafter"/>
</dbReference>
<evidence type="ECO:0000256" key="2">
    <source>
        <dbReference type="ARBA" id="ARBA00023125"/>
    </source>
</evidence>
<dbReference type="OrthoDB" id="956698at2"/>
<dbReference type="InterPro" id="IPR023772">
    <property type="entry name" value="DNA-bd_HTH_TetR-type_CS"/>
</dbReference>
<dbReference type="PROSITE" id="PS50977">
    <property type="entry name" value="HTH_TETR_2"/>
    <property type="match status" value="1"/>
</dbReference>
<keyword evidence="7" id="KW-1185">Reference proteome</keyword>
<evidence type="ECO:0000313" key="6">
    <source>
        <dbReference type="EMBL" id="TPW74258.1"/>
    </source>
</evidence>
<comment type="caution">
    <text evidence="6">The sequence shown here is derived from an EMBL/GenBank/DDBJ whole genome shotgun (WGS) entry which is preliminary data.</text>
</comment>
<evidence type="ECO:0000256" key="1">
    <source>
        <dbReference type="ARBA" id="ARBA00023015"/>
    </source>
</evidence>
<dbReference type="InterPro" id="IPR050109">
    <property type="entry name" value="HTH-type_TetR-like_transc_reg"/>
</dbReference>
<evidence type="ECO:0000259" key="5">
    <source>
        <dbReference type="PROSITE" id="PS50977"/>
    </source>
</evidence>
<dbReference type="AlphaFoldDB" id="A0A506XZW0"/>
<sequence>MSWVGVWVIARVSFSSVRPIARRAWGVTAMSRETPSHSTDTVSPCRLHIMTNEVRDRSREILRAEFADAAATFCAENGFDEVTVDEIAHGIGVSRATFFRYFASKEDAVVSASRGSAGAYARRVAETPAEPGTAAWAQLRAAAESMVAASEARGDVTRARIRMITDVPALKGRLAWERRSEQSALADVLRERLGDDRAARALAAAAVSAADLAWQEWARTPGSRLSPLLDAYFAAFGGLAEITLD</sequence>
<reference evidence="6 7" key="1">
    <citation type="submission" date="2019-06" db="EMBL/GenBank/DDBJ databases">
        <authorList>
            <person name="Li F."/>
        </authorList>
    </citation>
    <scope>NUCLEOTIDE SEQUENCE [LARGE SCALE GENOMIC DNA]</scope>
    <source>
        <strain evidence="6 7">10F1D-1</strain>
    </source>
</reference>
<keyword evidence="3" id="KW-0804">Transcription</keyword>
<keyword evidence="2 4" id="KW-0238">DNA-binding</keyword>
<dbReference type="InterPro" id="IPR041347">
    <property type="entry name" value="MftR_C"/>
</dbReference>
<feature type="DNA-binding region" description="H-T-H motif" evidence="4">
    <location>
        <begin position="83"/>
        <end position="102"/>
    </location>
</feature>
<keyword evidence="1" id="KW-0805">Transcription regulation</keyword>
<evidence type="ECO:0000256" key="3">
    <source>
        <dbReference type="ARBA" id="ARBA00023163"/>
    </source>
</evidence>
<evidence type="ECO:0000313" key="7">
    <source>
        <dbReference type="Proteomes" id="UP000316252"/>
    </source>
</evidence>
<dbReference type="SUPFAM" id="SSF46689">
    <property type="entry name" value="Homeodomain-like"/>
    <property type="match status" value="1"/>
</dbReference>
<dbReference type="Gene3D" id="1.10.357.10">
    <property type="entry name" value="Tetracycline Repressor, domain 2"/>
    <property type="match status" value="1"/>
</dbReference>
<name>A0A506XZW0_9MICO</name>
<dbReference type="Pfam" id="PF00440">
    <property type="entry name" value="TetR_N"/>
    <property type="match status" value="1"/>
</dbReference>
<dbReference type="GO" id="GO:0000976">
    <property type="term" value="F:transcription cis-regulatory region binding"/>
    <property type="evidence" value="ECO:0007669"/>
    <property type="project" value="TreeGrafter"/>
</dbReference>
<dbReference type="InterPro" id="IPR001647">
    <property type="entry name" value="HTH_TetR"/>
</dbReference>
<dbReference type="Pfam" id="PF17754">
    <property type="entry name" value="TetR_C_14"/>
    <property type="match status" value="1"/>
</dbReference>
<accession>A0A506XZW0</accession>
<dbReference type="Proteomes" id="UP000316252">
    <property type="component" value="Unassembled WGS sequence"/>
</dbReference>
<dbReference type="PRINTS" id="PR00455">
    <property type="entry name" value="HTHTETR"/>
</dbReference>
<proteinExistence type="predicted"/>
<organism evidence="6 7">
    <name type="scientific">Schumannella soli</name>
    <dbReference type="NCBI Taxonomy" id="2590779"/>
    <lineage>
        <taxon>Bacteria</taxon>
        <taxon>Bacillati</taxon>
        <taxon>Actinomycetota</taxon>
        <taxon>Actinomycetes</taxon>
        <taxon>Micrococcales</taxon>
        <taxon>Microbacteriaceae</taxon>
        <taxon>Schumannella</taxon>
    </lineage>
</organism>
<dbReference type="PROSITE" id="PS01081">
    <property type="entry name" value="HTH_TETR_1"/>
    <property type="match status" value="1"/>
</dbReference>
<dbReference type="EMBL" id="VHQG01000005">
    <property type="protein sequence ID" value="TPW74258.1"/>
    <property type="molecule type" value="Genomic_DNA"/>
</dbReference>